<evidence type="ECO:0000313" key="2">
    <source>
        <dbReference type="EMBL" id="BDB55431.1"/>
    </source>
</evidence>
<dbReference type="Proteomes" id="UP001319867">
    <property type="component" value="Chromosome"/>
</dbReference>
<dbReference type="Gene3D" id="1.10.10.10">
    <property type="entry name" value="Winged helix-like DNA-binding domain superfamily/Winged helix DNA-binding domain"/>
    <property type="match status" value="1"/>
</dbReference>
<dbReference type="InterPro" id="IPR016032">
    <property type="entry name" value="Sig_transdc_resp-reg_C-effctor"/>
</dbReference>
<dbReference type="PRINTS" id="PR00038">
    <property type="entry name" value="HTHLUXR"/>
</dbReference>
<accession>A0ABM7V7S3</accession>
<dbReference type="Pfam" id="PF00196">
    <property type="entry name" value="GerE"/>
    <property type="match status" value="1"/>
</dbReference>
<feature type="domain" description="HTH luxR-type" evidence="1">
    <location>
        <begin position="30"/>
        <end position="95"/>
    </location>
</feature>
<dbReference type="InterPro" id="IPR036388">
    <property type="entry name" value="WH-like_DNA-bd_sf"/>
</dbReference>
<protein>
    <recommendedName>
        <fullName evidence="1">HTH luxR-type domain-containing protein</fullName>
    </recommendedName>
</protein>
<dbReference type="InterPro" id="IPR000792">
    <property type="entry name" value="Tscrpt_reg_LuxR_C"/>
</dbReference>
<keyword evidence="3" id="KW-1185">Reference proteome</keyword>
<dbReference type="CDD" id="cd06170">
    <property type="entry name" value="LuxR_C_like"/>
    <property type="match status" value="1"/>
</dbReference>
<evidence type="ECO:0000259" key="1">
    <source>
        <dbReference type="PROSITE" id="PS50043"/>
    </source>
</evidence>
<organism evidence="2 3">
    <name type="scientific">Flavobacterium ammoniigenes</name>
    <dbReference type="NCBI Taxonomy" id="1751095"/>
    <lineage>
        <taxon>Bacteria</taxon>
        <taxon>Pseudomonadati</taxon>
        <taxon>Bacteroidota</taxon>
        <taxon>Flavobacteriia</taxon>
        <taxon>Flavobacteriales</taxon>
        <taxon>Flavobacteriaceae</taxon>
        <taxon>Flavobacterium</taxon>
    </lineage>
</organism>
<dbReference type="SUPFAM" id="SSF46894">
    <property type="entry name" value="C-terminal effector domain of the bipartite response regulators"/>
    <property type="match status" value="1"/>
</dbReference>
<dbReference type="SMART" id="SM00421">
    <property type="entry name" value="HTH_LUXR"/>
    <property type="match status" value="1"/>
</dbReference>
<proteinExistence type="predicted"/>
<gene>
    <name evidence="2" type="ORF">GENT5_17360</name>
</gene>
<dbReference type="EMBL" id="AP025184">
    <property type="protein sequence ID" value="BDB55431.1"/>
    <property type="molecule type" value="Genomic_DNA"/>
</dbReference>
<evidence type="ECO:0000313" key="3">
    <source>
        <dbReference type="Proteomes" id="UP001319867"/>
    </source>
</evidence>
<name>A0ABM7V7S3_9FLAO</name>
<sequence length="102" mass="11855">MQYKIKPMGLNEEKGYELLHGVISRDFSKDSVVPVHLTAREIEIVKLATKEKCSKEMADFLCISTRTVEKHRKHIMEKTECKNFIGVVLFALKYKLIELDEI</sequence>
<dbReference type="PROSITE" id="PS50043">
    <property type="entry name" value="HTH_LUXR_2"/>
    <property type="match status" value="1"/>
</dbReference>
<reference evidence="2 3" key="1">
    <citation type="journal article" date="2022" name="Int. J. Syst. Evol. Microbiol.">
        <title>Flavobacterium ammonificans sp. nov. and Flavobacterium ammoniigenes sp. nov., ammonifying bacteria isolated from surface river water.</title>
        <authorList>
            <person name="Watanabe K."/>
            <person name="Kitamura T."/>
            <person name="Ogata Y."/>
            <person name="Shindo C."/>
            <person name="Suda W."/>
        </authorList>
    </citation>
    <scope>NUCLEOTIDE SEQUENCE [LARGE SCALE GENOMIC DNA]</scope>
    <source>
        <strain evidence="2 3">GENT5</strain>
    </source>
</reference>
<reference evidence="2 3" key="2">
    <citation type="journal article" date="2022" name="Microorganisms">
        <title>Complete Genome Sequences of Two Flavobacterium ammonificans Strains and a Flavobacterium ammoniigenes Strain of Ammonifying Bacterioplankton Isolated from Surface River Water.</title>
        <authorList>
            <person name="Suda W."/>
            <person name="Ogata Y."/>
            <person name="Shindo C."/>
            <person name="Watanabe K."/>
        </authorList>
    </citation>
    <scope>NUCLEOTIDE SEQUENCE [LARGE SCALE GENOMIC DNA]</scope>
    <source>
        <strain evidence="2 3">GENT5</strain>
    </source>
</reference>